<evidence type="ECO:0000313" key="19">
    <source>
        <dbReference type="Proteomes" id="UP001320245"/>
    </source>
</evidence>
<comment type="similarity">
    <text evidence="3 15">Belongs to the NSE1 family.</text>
</comment>
<dbReference type="Pfam" id="PF07574">
    <property type="entry name" value="SMC_Nse1"/>
    <property type="match status" value="1"/>
</dbReference>
<proteinExistence type="inferred from homology"/>
<dbReference type="Proteomes" id="UP001320245">
    <property type="component" value="Unassembled WGS sequence"/>
</dbReference>
<keyword evidence="10 15" id="KW-0833">Ubl conjugation pathway</keyword>
<dbReference type="InterPro" id="IPR014857">
    <property type="entry name" value="Nse1_RING_C4HC3-type"/>
</dbReference>
<evidence type="ECO:0000256" key="2">
    <source>
        <dbReference type="ARBA" id="ARBA00004123"/>
    </source>
</evidence>
<evidence type="ECO:0000256" key="5">
    <source>
        <dbReference type="ARBA" id="ARBA00019422"/>
    </source>
</evidence>
<evidence type="ECO:0000256" key="8">
    <source>
        <dbReference type="ARBA" id="ARBA00022763"/>
    </source>
</evidence>
<evidence type="ECO:0000256" key="1">
    <source>
        <dbReference type="ARBA" id="ARBA00000900"/>
    </source>
</evidence>
<dbReference type="CDD" id="cd16493">
    <property type="entry name" value="RING-CH-C4HC3_NSE1"/>
    <property type="match status" value="1"/>
</dbReference>
<evidence type="ECO:0000256" key="9">
    <source>
        <dbReference type="ARBA" id="ARBA00022771"/>
    </source>
</evidence>
<protein>
    <recommendedName>
        <fullName evidence="5 15">Non-structural maintenance of chromosomes element 1 homolog</fullName>
        <ecNumber evidence="4 15">2.3.2.27</ecNumber>
    </recommendedName>
</protein>
<dbReference type="Gene3D" id="3.30.40.10">
    <property type="entry name" value="Zinc/RING finger domain, C3HC4 (zinc finger)"/>
    <property type="match status" value="1"/>
</dbReference>
<evidence type="ECO:0000256" key="12">
    <source>
        <dbReference type="ARBA" id="ARBA00023172"/>
    </source>
</evidence>
<keyword evidence="19" id="KW-1185">Reference proteome</keyword>
<evidence type="ECO:0000256" key="14">
    <source>
        <dbReference type="ARBA" id="ARBA00023242"/>
    </source>
</evidence>
<dbReference type="GO" id="GO:0030915">
    <property type="term" value="C:Smc5-Smc6 complex"/>
    <property type="evidence" value="ECO:0007669"/>
    <property type="project" value="UniProtKB-UniRule"/>
</dbReference>
<evidence type="ECO:0000256" key="3">
    <source>
        <dbReference type="ARBA" id="ARBA00010258"/>
    </source>
</evidence>
<gene>
    <name evidence="18" type="ORF">SLS53_000877</name>
</gene>
<comment type="catalytic activity">
    <reaction evidence="1 15">
        <text>S-ubiquitinyl-[E2 ubiquitin-conjugating enzyme]-L-cysteine + [acceptor protein]-L-lysine = [E2 ubiquitin-conjugating enzyme]-L-cysteine + N(6)-ubiquitinyl-[acceptor protein]-L-lysine.</text>
        <dbReference type="EC" id="2.3.2.27"/>
    </reaction>
</comment>
<comment type="function">
    <text evidence="15">Acts in a DNA repair pathway for removal of UV-induced DNA damage that is distinct from classical nucleotide excision repair and in repair of ionizing radiation damage. Functions in homologous recombination repair of DNA double strand breaks and in recovery of stalled replication forks.</text>
</comment>
<evidence type="ECO:0000256" key="15">
    <source>
        <dbReference type="RuleBase" id="RU368018"/>
    </source>
</evidence>
<dbReference type="GO" id="GO:0008270">
    <property type="term" value="F:zinc ion binding"/>
    <property type="evidence" value="ECO:0007669"/>
    <property type="project" value="UniProtKB-KW"/>
</dbReference>
<comment type="subunit">
    <text evidence="15">Component of the Smc5-Smc6 complex.</text>
</comment>
<keyword evidence="9 15" id="KW-0863">Zinc-finger</keyword>
<keyword evidence="7 15" id="KW-0479">Metal-binding</keyword>
<evidence type="ECO:0000256" key="10">
    <source>
        <dbReference type="ARBA" id="ARBA00022786"/>
    </source>
</evidence>
<keyword evidence="11 15" id="KW-0862">Zinc</keyword>
<sequence length="340" mass="38011">MPEWEPIIPSGWNHNHRAFLQAFMGRGTLTLGEGRRIIAAILSADADGAGRRVSSESISEETFRSYISKTREAVAPLDYDIRSSYHQVDRTQVWALINAHSDPSTQLATSRTPDELSFIKRVLDAMFETYNTIRQEVMAVTAAQARKLARPPVTANHGNQNGDADGDEAIQQQRGTDRGLKHSDVERLLPSLVDEGWFEESDEGFYSLTPRSLMELKTWLVTAYNEPDVGPDVWQRIKFCEACKDLVTVGQRCPDRDCNVRIHDICAEAYWRTRRGGERACPKCQTAWTGENYVGERAVTETAASNRRVGRKSGRKSDINGSMVLGEADEEAEEADAGED</sequence>
<keyword evidence="8 15" id="KW-0227">DNA damage</keyword>
<dbReference type="InterPro" id="IPR036388">
    <property type="entry name" value="WH-like_DNA-bd_sf"/>
</dbReference>
<dbReference type="EC" id="2.3.2.27" evidence="4 15"/>
<keyword evidence="6 15" id="KW-0808">Transferase</keyword>
<dbReference type="InterPro" id="IPR011513">
    <property type="entry name" value="Nse1"/>
</dbReference>
<evidence type="ECO:0000259" key="17">
    <source>
        <dbReference type="Pfam" id="PF08746"/>
    </source>
</evidence>
<reference evidence="18 19" key="1">
    <citation type="journal article" date="2023" name="PLoS ONE">
        <title>Cytospora paraplurivora sp. nov. isolated from orchards with fruit tree decline syndrome in Ontario, Canada.</title>
        <authorList>
            <person name="Ilyukhin E."/>
            <person name="Nguyen H.D.T."/>
            <person name="Castle A.J."/>
            <person name="Ellouze W."/>
        </authorList>
    </citation>
    <scope>NUCLEOTIDE SEQUENCE [LARGE SCALE GENOMIC DNA]</scope>
    <source>
        <strain evidence="18 19">FDS-564</strain>
    </source>
</reference>
<comment type="subcellular location">
    <subcellularLocation>
        <location evidence="2 15">Nucleus</location>
    </subcellularLocation>
</comment>
<dbReference type="GO" id="GO:0000724">
    <property type="term" value="P:double-strand break repair via homologous recombination"/>
    <property type="evidence" value="ECO:0007669"/>
    <property type="project" value="TreeGrafter"/>
</dbReference>
<evidence type="ECO:0000256" key="11">
    <source>
        <dbReference type="ARBA" id="ARBA00022833"/>
    </source>
</evidence>
<evidence type="ECO:0000256" key="13">
    <source>
        <dbReference type="ARBA" id="ARBA00023204"/>
    </source>
</evidence>
<keyword evidence="14 15" id="KW-0539">Nucleus</keyword>
<feature type="compositionally biased region" description="Acidic residues" evidence="16">
    <location>
        <begin position="327"/>
        <end position="340"/>
    </location>
</feature>
<dbReference type="AlphaFoldDB" id="A0AAN9UUZ8"/>
<feature type="region of interest" description="Disordered" evidence="16">
    <location>
        <begin position="303"/>
        <end position="340"/>
    </location>
</feature>
<dbReference type="Gene3D" id="1.10.10.10">
    <property type="entry name" value="Winged helix-like DNA-binding domain superfamily/Winged helix DNA-binding domain"/>
    <property type="match status" value="1"/>
</dbReference>
<name>A0AAN9UUZ8_9PEZI</name>
<keyword evidence="13 15" id="KW-0234">DNA repair</keyword>
<evidence type="ECO:0000256" key="7">
    <source>
        <dbReference type="ARBA" id="ARBA00022723"/>
    </source>
</evidence>
<dbReference type="Pfam" id="PF08746">
    <property type="entry name" value="zf-RING-like"/>
    <property type="match status" value="1"/>
</dbReference>
<dbReference type="GO" id="GO:0005634">
    <property type="term" value="C:nucleus"/>
    <property type="evidence" value="ECO:0007669"/>
    <property type="project" value="UniProtKB-SubCell"/>
</dbReference>
<accession>A0AAN9UUZ8</accession>
<dbReference type="PANTHER" id="PTHR20973:SF0">
    <property type="entry name" value="NON-STRUCTURAL MAINTENANCE OF CHROMOSOMES ELEMENT 1 HOMOLOG"/>
    <property type="match status" value="1"/>
</dbReference>
<feature type="region of interest" description="Disordered" evidence="16">
    <location>
        <begin position="148"/>
        <end position="167"/>
    </location>
</feature>
<evidence type="ECO:0000256" key="6">
    <source>
        <dbReference type="ARBA" id="ARBA00022679"/>
    </source>
</evidence>
<comment type="caution">
    <text evidence="18">The sequence shown here is derived from an EMBL/GenBank/DDBJ whole genome shotgun (WGS) entry which is preliminary data.</text>
</comment>
<dbReference type="GO" id="GO:0061630">
    <property type="term" value="F:ubiquitin protein ligase activity"/>
    <property type="evidence" value="ECO:0007669"/>
    <property type="project" value="UniProtKB-EC"/>
</dbReference>
<dbReference type="EMBL" id="JAJSPL020000002">
    <property type="protein sequence ID" value="KAK7748853.1"/>
    <property type="molecule type" value="Genomic_DNA"/>
</dbReference>
<organism evidence="18 19">
    <name type="scientific">Cytospora paraplurivora</name>
    <dbReference type="NCBI Taxonomy" id="2898453"/>
    <lineage>
        <taxon>Eukaryota</taxon>
        <taxon>Fungi</taxon>
        <taxon>Dikarya</taxon>
        <taxon>Ascomycota</taxon>
        <taxon>Pezizomycotina</taxon>
        <taxon>Sordariomycetes</taxon>
        <taxon>Sordariomycetidae</taxon>
        <taxon>Diaporthales</taxon>
        <taxon>Cytosporaceae</taxon>
        <taxon>Cytospora</taxon>
    </lineage>
</organism>
<dbReference type="PANTHER" id="PTHR20973">
    <property type="entry name" value="NON-SMC ELEMENT 1-RELATED"/>
    <property type="match status" value="1"/>
</dbReference>
<evidence type="ECO:0000256" key="16">
    <source>
        <dbReference type="SAM" id="MobiDB-lite"/>
    </source>
</evidence>
<feature type="domain" description="Non-structural maintenance of chromosomes element 1 RING C4HC3-type" evidence="17">
    <location>
        <begin position="240"/>
        <end position="284"/>
    </location>
</feature>
<evidence type="ECO:0000313" key="18">
    <source>
        <dbReference type="EMBL" id="KAK7748853.1"/>
    </source>
</evidence>
<evidence type="ECO:0000256" key="4">
    <source>
        <dbReference type="ARBA" id="ARBA00012483"/>
    </source>
</evidence>
<keyword evidence="12 15" id="KW-0233">DNA recombination</keyword>
<dbReference type="Gene3D" id="3.90.1150.220">
    <property type="match status" value="1"/>
</dbReference>
<dbReference type="InterPro" id="IPR013083">
    <property type="entry name" value="Znf_RING/FYVE/PHD"/>
</dbReference>